<feature type="domain" description="Flagellar hook-associated protein FlgK helical" evidence="8">
    <location>
        <begin position="103"/>
        <end position="304"/>
    </location>
</feature>
<evidence type="ECO:0000259" key="7">
    <source>
        <dbReference type="Pfam" id="PF06429"/>
    </source>
</evidence>
<dbReference type="Proteomes" id="UP000601789">
    <property type="component" value="Unassembled WGS sequence"/>
</dbReference>
<evidence type="ECO:0000259" key="8">
    <source>
        <dbReference type="Pfam" id="PF22638"/>
    </source>
</evidence>
<dbReference type="PANTHER" id="PTHR30033">
    <property type="entry name" value="FLAGELLAR HOOK-ASSOCIATED PROTEIN 1"/>
    <property type="match status" value="1"/>
</dbReference>
<evidence type="ECO:0000256" key="5">
    <source>
        <dbReference type="ARBA" id="ARBA00022525"/>
    </source>
</evidence>
<dbReference type="InterPro" id="IPR002371">
    <property type="entry name" value="FlgK"/>
</dbReference>
<reference evidence="9 10" key="1">
    <citation type="submission" date="2020-10" db="EMBL/GenBank/DDBJ databases">
        <title>Aquamicrobium zhengzhouensis sp. nov., a exopolysaccharide producing bacterium isolated from farmland soil.</title>
        <authorList>
            <person name="Wang X."/>
        </authorList>
    </citation>
    <scope>NUCLEOTIDE SEQUENCE [LARGE SCALE GENOMIC DNA]</scope>
    <source>
        <strain evidence="10">cd-1</strain>
    </source>
</reference>
<organism evidence="9 10">
    <name type="scientific">Aquamicrobium zhengzhouense</name>
    <dbReference type="NCBI Taxonomy" id="2781738"/>
    <lineage>
        <taxon>Bacteria</taxon>
        <taxon>Pseudomonadati</taxon>
        <taxon>Pseudomonadota</taxon>
        <taxon>Alphaproteobacteria</taxon>
        <taxon>Hyphomicrobiales</taxon>
        <taxon>Phyllobacteriaceae</taxon>
        <taxon>Aquamicrobium</taxon>
    </lineage>
</organism>
<keyword evidence="10" id="KW-1185">Reference proteome</keyword>
<sequence>MSLSTALSIAQNSLLNTQRQTGVVSRNISNAYNENYSRRTAVLSSLAPGNRVAEIRRATDEALFSRNLTALSGWTAQSTIVDGLERLTLSVNGVDNASSPAMMLGKLQEAIQLYSSTPSNRTLGENAIEAARNMVRSLNEGTSEIQKFRAEMDSQIATGVAELNTLLAQFQKVNDEIKLASTSGREALDSYDQRDELLNRIAELVPISTISRANNDLMIVTADGMTLFESTPRPIKFEASPVFSADLEGKPILIDGVPLSKALGANTSGGGTLAALVQLRDDYADGLQTQLDEIARGLIKAFSEKDPDNDSSFSSGLFIAVDASIDLGSIIAINPAATPTTLRDGIVYDVNPGLPSERHANFTDLLNGFTTAMDAHETFVGADGTTSYKMSLMTYSTGAISYLEDARKNADYGAETKSALLVRTAEALSNVTHVNVDEEMALMLELEQSYAASAKLLQMIDEMLKTLMNVVR</sequence>
<feature type="domain" description="Flagellar basal-body/hook protein C-terminal" evidence="7">
    <location>
        <begin position="434"/>
        <end position="469"/>
    </location>
</feature>
<evidence type="ECO:0000256" key="6">
    <source>
        <dbReference type="ARBA" id="ARBA00023143"/>
    </source>
</evidence>
<dbReference type="Pfam" id="PF06429">
    <property type="entry name" value="Flg_bbr_C"/>
    <property type="match status" value="1"/>
</dbReference>
<keyword evidence="9" id="KW-0282">Flagellum</keyword>
<keyword evidence="9" id="KW-0966">Cell projection</keyword>
<keyword evidence="5" id="KW-0964">Secreted</keyword>
<evidence type="ECO:0000256" key="4">
    <source>
        <dbReference type="ARBA" id="ARBA00016244"/>
    </source>
</evidence>
<keyword evidence="9" id="KW-0969">Cilium</keyword>
<evidence type="ECO:0000256" key="3">
    <source>
        <dbReference type="ARBA" id="ARBA00009677"/>
    </source>
</evidence>
<keyword evidence="6" id="KW-0975">Bacterial flagellum</keyword>
<dbReference type="PANTHER" id="PTHR30033:SF1">
    <property type="entry name" value="FLAGELLAR HOOK-ASSOCIATED PROTEIN 1"/>
    <property type="match status" value="1"/>
</dbReference>
<dbReference type="InterPro" id="IPR010930">
    <property type="entry name" value="Flg_bb/hook_C_dom"/>
</dbReference>
<comment type="caution">
    <text evidence="9">The sequence shown here is derived from an EMBL/GenBank/DDBJ whole genome shotgun (WGS) entry which is preliminary data.</text>
</comment>
<name>A0ABS0S8W0_9HYPH</name>
<evidence type="ECO:0000313" key="10">
    <source>
        <dbReference type="Proteomes" id="UP000601789"/>
    </source>
</evidence>
<dbReference type="NCBIfam" id="TIGR02492">
    <property type="entry name" value="flgK_ends"/>
    <property type="match status" value="1"/>
</dbReference>
<evidence type="ECO:0000256" key="1">
    <source>
        <dbReference type="ARBA" id="ARBA00004365"/>
    </source>
</evidence>
<comment type="similarity">
    <text evidence="3">Belongs to the flagella basal body rod proteins family.</text>
</comment>
<proteinExistence type="inferred from homology"/>
<dbReference type="EMBL" id="JADGMQ010000002">
    <property type="protein sequence ID" value="MBI1619731.1"/>
    <property type="molecule type" value="Genomic_DNA"/>
</dbReference>
<evidence type="ECO:0000256" key="2">
    <source>
        <dbReference type="ARBA" id="ARBA00004613"/>
    </source>
</evidence>
<dbReference type="RefSeq" id="WP_198474404.1">
    <property type="nucleotide sequence ID" value="NZ_JADGMQ010000002.1"/>
</dbReference>
<dbReference type="Pfam" id="PF22638">
    <property type="entry name" value="FlgK_D1"/>
    <property type="match status" value="1"/>
</dbReference>
<comment type="subcellular location">
    <subcellularLocation>
        <location evidence="1">Bacterial flagellum</location>
    </subcellularLocation>
    <subcellularLocation>
        <location evidence="2">Secreted</location>
    </subcellularLocation>
</comment>
<dbReference type="SUPFAM" id="SSF64518">
    <property type="entry name" value="Phase 1 flagellin"/>
    <property type="match status" value="1"/>
</dbReference>
<accession>A0ABS0S8W0</accession>
<gene>
    <name evidence="9" type="primary">flgK</name>
    <name evidence="9" type="ORF">IOD40_03510</name>
</gene>
<protein>
    <recommendedName>
        <fullName evidence="4">Flagellar hook-associated protein 1</fullName>
    </recommendedName>
</protein>
<evidence type="ECO:0000313" key="9">
    <source>
        <dbReference type="EMBL" id="MBI1619731.1"/>
    </source>
</evidence>
<dbReference type="InterPro" id="IPR053927">
    <property type="entry name" value="FlgK_helical"/>
</dbReference>